<protein>
    <submittedName>
        <fullName evidence="4">Transcriptional regulator</fullName>
    </submittedName>
</protein>
<organism evidence="4 5">
    <name type="scientific">Tengunoibacter tsumagoiensis</name>
    <dbReference type="NCBI Taxonomy" id="2014871"/>
    <lineage>
        <taxon>Bacteria</taxon>
        <taxon>Bacillati</taxon>
        <taxon>Chloroflexota</taxon>
        <taxon>Ktedonobacteria</taxon>
        <taxon>Ktedonobacterales</taxon>
        <taxon>Dictyobacteraceae</taxon>
        <taxon>Tengunoibacter</taxon>
    </lineage>
</organism>
<gene>
    <name evidence="4" type="ORF">KTT_23840</name>
</gene>
<evidence type="ECO:0000256" key="2">
    <source>
        <dbReference type="SAM" id="MobiDB-lite"/>
    </source>
</evidence>
<dbReference type="GO" id="GO:0003700">
    <property type="term" value="F:DNA-binding transcription factor activity"/>
    <property type="evidence" value="ECO:0007669"/>
    <property type="project" value="InterPro"/>
</dbReference>
<dbReference type="SMART" id="SM00422">
    <property type="entry name" value="HTH_MERR"/>
    <property type="match status" value="1"/>
</dbReference>
<dbReference type="SUPFAM" id="SSF46955">
    <property type="entry name" value="Putative DNA-binding domain"/>
    <property type="match status" value="1"/>
</dbReference>
<proteinExistence type="predicted"/>
<reference evidence="5" key="1">
    <citation type="submission" date="2018-12" db="EMBL/GenBank/DDBJ databases">
        <title>Tengunoibacter tsumagoiensis gen. nov., sp. nov., Dictyobacter kobayashii sp. nov., D. alpinus sp. nov., and D. joshuensis sp. nov. and description of Dictyobacteraceae fam. nov. within the order Ktedonobacterales isolated from Tengu-no-mugimeshi.</title>
        <authorList>
            <person name="Wang C.M."/>
            <person name="Zheng Y."/>
            <person name="Sakai Y."/>
            <person name="Toyoda A."/>
            <person name="Minakuchi Y."/>
            <person name="Abe K."/>
            <person name="Yokota A."/>
            <person name="Yabe S."/>
        </authorList>
    </citation>
    <scope>NUCLEOTIDE SEQUENCE [LARGE SCALE GENOMIC DNA]</scope>
    <source>
        <strain evidence="5">Uno3</strain>
    </source>
</reference>
<evidence type="ECO:0000313" key="5">
    <source>
        <dbReference type="Proteomes" id="UP000287352"/>
    </source>
</evidence>
<dbReference type="AlphaFoldDB" id="A0A402A0A7"/>
<evidence type="ECO:0000313" key="4">
    <source>
        <dbReference type="EMBL" id="GCE12525.1"/>
    </source>
</evidence>
<dbReference type="EMBL" id="BIFR01000001">
    <property type="protein sequence ID" value="GCE12525.1"/>
    <property type="molecule type" value="Genomic_DNA"/>
</dbReference>
<keyword evidence="5" id="KW-1185">Reference proteome</keyword>
<dbReference type="PANTHER" id="PTHR30204">
    <property type="entry name" value="REDOX-CYCLING DRUG-SENSING TRANSCRIPTIONAL ACTIVATOR SOXR"/>
    <property type="match status" value="1"/>
</dbReference>
<dbReference type="PANTHER" id="PTHR30204:SF98">
    <property type="entry name" value="HTH-TYPE TRANSCRIPTIONAL REGULATOR ADHR"/>
    <property type="match status" value="1"/>
</dbReference>
<feature type="region of interest" description="Disordered" evidence="2">
    <location>
        <begin position="110"/>
        <end position="138"/>
    </location>
</feature>
<dbReference type="Gene3D" id="1.10.1660.10">
    <property type="match status" value="1"/>
</dbReference>
<dbReference type="Proteomes" id="UP000287352">
    <property type="component" value="Unassembled WGS sequence"/>
</dbReference>
<dbReference type="Pfam" id="PF13411">
    <property type="entry name" value="MerR_1"/>
    <property type="match status" value="1"/>
</dbReference>
<name>A0A402A0A7_9CHLR</name>
<dbReference type="GO" id="GO:0003677">
    <property type="term" value="F:DNA binding"/>
    <property type="evidence" value="ECO:0007669"/>
    <property type="project" value="UniProtKB-KW"/>
</dbReference>
<dbReference type="PROSITE" id="PS50937">
    <property type="entry name" value="HTH_MERR_2"/>
    <property type="match status" value="1"/>
</dbReference>
<accession>A0A402A0A7</accession>
<keyword evidence="1" id="KW-0238">DNA-binding</keyword>
<dbReference type="CDD" id="cd01109">
    <property type="entry name" value="HTH_YyaN"/>
    <property type="match status" value="1"/>
</dbReference>
<comment type="caution">
    <text evidence="4">The sequence shown here is derived from an EMBL/GenBank/DDBJ whole genome shotgun (WGS) entry which is preliminary data.</text>
</comment>
<evidence type="ECO:0000259" key="3">
    <source>
        <dbReference type="PROSITE" id="PS50937"/>
    </source>
</evidence>
<sequence>MTRTGLSVHALRYYERAGLLPPVDRAASGHRRYTADDLNWIDFLLRLRATGMSIRQMRAYTDLRRQGSMTASAHLALLEVHHQQVRKHLLELENHLAAIEKKMHYLRSMEGNKRMEDEERKTSDLHADTTQKKEHTHG</sequence>
<feature type="domain" description="HTH merR-type" evidence="3">
    <location>
        <begin position="1"/>
        <end position="63"/>
    </location>
</feature>
<dbReference type="InterPro" id="IPR000551">
    <property type="entry name" value="MerR-type_HTH_dom"/>
</dbReference>
<dbReference type="InterPro" id="IPR047057">
    <property type="entry name" value="MerR_fam"/>
</dbReference>
<dbReference type="InterPro" id="IPR009061">
    <property type="entry name" value="DNA-bd_dom_put_sf"/>
</dbReference>
<evidence type="ECO:0000256" key="1">
    <source>
        <dbReference type="ARBA" id="ARBA00023125"/>
    </source>
</evidence>